<keyword evidence="2" id="KW-1133">Transmembrane helix</keyword>
<protein>
    <submittedName>
        <fullName evidence="3">Uncharacterized protein</fullName>
    </submittedName>
</protein>
<gene>
    <name evidence="3" type="ORF">Pla52n_51190</name>
</gene>
<evidence type="ECO:0000256" key="1">
    <source>
        <dbReference type="SAM" id="Coils"/>
    </source>
</evidence>
<reference evidence="3 4" key="1">
    <citation type="submission" date="2019-02" db="EMBL/GenBank/DDBJ databases">
        <title>Deep-cultivation of Planctomycetes and their phenomic and genomic characterization uncovers novel biology.</title>
        <authorList>
            <person name="Wiegand S."/>
            <person name="Jogler M."/>
            <person name="Boedeker C."/>
            <person name="Pinto D."/>
            <person name="Vollmers J."/>
            <person name="Rivas-Marin E."/>
            <person name="Kohn T."/>
            <person name="Peeters S.H."/>
            <person name="Heuer A."/>
            <person name="Rast P."/>
            <person name="Oberbeckmann S."/>
            <person name="Bunk B."/>
            <person name="Jeske O."/>
            <person name="Meyerdierks A."/>
            <person name="Storesund J.E."/>
            <person name="Kallscheuer N."/>
            <person name="Luecker S."/>
            <person name="Lage O.M."/>
            <person name="Pohl T."/>
            <person name="Merkel B.J."/>
            <person name="Hornburger P."/>
            <person name="Mueller R.-W."/>
            <person name="Bruemmer F."/>
            <person name="Labrenz M."/>
            <person name="Spormann A.M."/>
            <person name="Op Den Camp H."/>
            <person name="Overmann J."/>
            <person name="Amann R."/>
            <person name="Jetten M.S.M."/>
            <person name="Mascher T."/>
            <person name="Medema M.H."/>
            <person name="Devos D.P."/>
            <person name="Kaster A.-K."/>
            <person name="Ovreas L."/>
            <person name="Rohde M."/>
            <person name="Galperin M.Y."/>
            <person name="Jogler C."/>
        </authorList>
    </citation>
    <scope>NUCLEOTIDE SEQUENCE [LARGE SCALE GENOMIC DNA]</scope>
    <source>
        <strain evidence="3 4">Pla52n</strain>
    </source>
</reference>
<organism evidence="3 4">
    <name type="scientific">Stieleria varia</name>
    <dbReference type="NCBI Taxonomy" id="2528005"/>
    <lineage>
        <taxon>Bacteria</taxon>
        <taxon>Pseudomonadati</taxon>
        <taxon>Planctomycetota</taxon>
        <taxon>Planctomycetia</taxon>
        <taxon>Pirellulales</taxon>
        <taxon>Pirellulaceae</taxon>
        <taxon>Stieleria</taxon>
    </lineage>
</organism>
<evidence type="ECO:0000313" key="4">
    <source>
        <dbReference type="Proteomes" id="UP000320176"/>
    </source>
</evidence>
<comment type="caution">
    <text evidence="3">The sequence shown here is derived from an EMBL/GenBank/DDBJ whole genome shotgun (WGS) entry which is preliminary data.</text>
</comment>
<evidence type="ECO:0000313" key="3">
    <source>
        <dbReference type="EMBL" id="TWT98602.1"/>
    </source>
</evidence>
<sequence>MKRRKRSSLENGNDAFLDIVANLVGILIILVVILGAKSQQVIRETQEQKLNEEPKITYAGDAEFSDLATEATRAAAARADSLRLEKTIKVLDQQLASKAEQRATMLDVLRVAEEAWKEHQESLDEVARERSKQNEEMALLHQELETVDGELQRLANQDTPVIAVSHLPTPMAKTVFGTEIHMRLKDNRLSVVPVDRLLDELKRDLSRVAGGSRDGMMDAVIGPVNDYVARYALHKSEELVARGGAVGRMTMVQLQAIMFEPLNEPHGLMMDEVLRDRQWLDIQLAGRNPATTTVTVWVYPDSYAAFRSLKENLYERGFATAGRPLEAHRPIMASPHGTRSSAQ</sequence>
<dbReference type="OrthoDB" id="284128at2"/>
<dbReference type="RefSeq" id="WP_146522139.1">
    <property type="nucleotide sequence ID" value="NZ_CP151726.1"/>
</dbReference>
<dbReference type="EMBL" id="SJPN01000006">
    <property type="protein sequence ID" value="TWT98602.1"/>
    <property type="molecule type" value="Genomic_DNA"/>
</dbReference>
<feature type="transmembrane region" description="Helical" evidence="2">
    <location>
        <begin position="15"/>
        <end position="36"/>
    </location>
</feature>
<proteinExistence type="predicted"/>
<keyword evidence="4" id="KW-1185">Reference proteome</keyword>
<dbReference type="AlphaFoldDB" id="A0A5C6AF05"/>
<feature type="coiled-coil region" evidence="1">
    <location>
        <begin position="109"/>
        <end position="157"/>
    </location>
</feature>
<keyword evidence="2" id="KW-0472">Membrane</keyword>
<dbReference type="Proteomes" id="UP000320176">
    <property type="component" value="Unassembled WGS sequence"/>
</dbReference>
<name>A0A5C6AF05_9BACT</name>
<accession>A0A5C6AF05</accession>
<evidence type="ECO:0000256" key="2">
    <source>
        <dbReference type="SAM" id="Phobius"/>
    </source>
</evidence>
<keyword evidence="2" id="KW-0812">Transmembrane</keyword>
<keyword evidence="1" id="KW-0175">Coiled coil</keyword>